<protein>
    <submittedName>
        <fullName evidence="1">Uncharacterized protein</fullName>
    </submittedName>
</protein>
<evidence type="ECO:0000313" key="1">
    <source>
        <dbReference type="EMBL" id="QFS47245.1"/>
    </source>
</evidence>
<dbReference type="EMBL" id="CP045226">
    <property type="protein sequence ID" value="QFS47245.1"/>
    <property type="molecule type" value="Genomic_DNA"/>
</dbReference>
<evidence type="ECO:0000313" key="2">
    <source>
        <dbReference type="Proteomes" id="UP000326678"/>
    </source>
</evidence>
<reference evidence="1 2" key="1">
    <citation type="submission" date="2019-10" db="EMBL/GenBank/DDBJ databases">
        <title>Genomic and transcriptomic insights into the perfect genentic adaptation of a filamentous nitrogen-fixing cyanobacterium to rice fields.</title>
        <authorList>
            <person name="Chen Z."/>
        </authorList>
    </citation>
    <scope>NUCLEOTIDE SEQUENCE [LARGE SCALE GENOMIC DNA]</scope>
    <source>
        <strain evidence="1">CCNUC1</strain>
    </source>
</reference>
<name>A0A5P8W3C6_9NOSO</name>
<gene>
    <name evidence="1" type="ORF">GXM_04735</name>
</gene>
<keyword evidence="2" id="KW-1185">Reference proteome</keyword>
<dbReference type="AlphaFoldDB" id="A0A5P8W3C6"/>
<dbReference type="KEGG" id="nsh:GXM_04735"/>
<organism evidence="1 2">
    <name type="scientific">Nostoc sphaeroides CCNUC1</name>
    <dbReference type="NCBI Taxonomy" id="2653204"/>
    <lineage>
        <taxon>Bacteria</taxon>
        <taxon>Bacillati</taxon>
        <taxon>Cyanobacteriota</taxon>
        <taxon>Cyanophyceae</taxon>
        <taxon>Nostocales</taxon>
        <taxon>Nostocaceae</taxon>
        <taxon>Nostoc</taxon>
    </lineage>
</organism>
<dbReference type="Proteomes" id="UP000326678">
    <property type="component" value="Chromosome Gxm1"/>
</dbReference>
<sequence>MSLKQFAICNSQFTITFCDGDLDPDTFTRCLIEALDLNPYHLLKQ</sequence>
<proteinExistence type="predicted"/>
<accession>A0A5P8W3C6</accession>